<dbReference type="Proteomes" id="UP000243459">
    <property type="component" value="Chromosome 10"/>
</dbReference>
<accession>A0A5P1E570</accession>
<feature type="region of interest" description="Disordered" evidence="1">
    <location>
        <begin position="73"/>
        <end position="175"/>
    </location>
</feature>
<name>A0A5P1E570_ASPOF</name>
<proteinExistence type="predicted"/>
<feature type="compositionally biased region" description="Basic residues" evidence="1">
    <location>
        <begin position="127"/>
        <end position="144"/>
    </location>
</feature>
<keyword evidence="3" id="KW-1185">Reference proteome</keyword>
<dbReference type="Gramene" id="ONK56176">
    <property type="protein sequence ID" value="ONK56176"/>
    <property type="gene ID" value="A4U43_C10F4920"/>
</dbReference>
<organism evidence="2 3">
    <name type="scientific">Asparagus officinalis</name>
    <name type="common">Garden asparagus</name>
    <dbReference type="NCBI Taxonomy" id="4686"/>
    <lineage>
        <taxon>Eukaryota</taxon>
        <taxon>Viridiplantae</taxon>
        <taxon>Streptophyta</taxon>
        <taxon>Embryophyta</taxon>
        <taxon>Tracheophyta</taxon>
        <taxon>Spermatophyta</taxon>
        <taxon>Magnoliopsida</taxon>
        <taxon>Liliopsida</taxon>
        <taxon>Asparagales</taxon>
        <taxon>Asparagaceae</taxon>
        <taxon>Asparagoideae</taxon>
        <taxon>Asparagus</taxon>
    </lineage>
</organism>
<reference evidence="3" key="1">
    <citation type="journal article" date="2017" name="Nat. Commun.">
        <title>The asparagus genome sheds light on the origin and evolution of a young Y chromosome.</title>
        <authorList>
            <person name="Harkess A."/>
            <person name="Zhou J."/>
            <person name="Xu C."/>
            <person name="Bowers J.E."/>
            <person name="Van der Hulst R."/>
            <person name="Ayyampalayam S."/>
            <person name="Mercati F."/>
            <person name="Riccardi P."/>
            <person name="McKain M.R."/>
            <person name="Kakrana A."/>
            <person name="Tang H."/>
            <person name="Ray J."/>
            <person name="Groenendijk J."/>
            <person name="Arikit S."/>
            <person name="Mathioni S.M."/>
            <person name="Nakano M."/>
            <person name="Shan H."/>
            <person name="Telgmann-Rauber A."/>
            <person name="Kanno A."/>
            <person name="Yue Z."/>
            <person name="Chen H."/>
            <person name="Li W."/>
            <person name="Chen Y."/>
            <person name="Xu X."/>
            <person name="Zhang Y."/>
            <person name="Luo S."/>
            <person name="Chen H."/>
            <person name="Gao J."/>
            <person name="Mao Z."/>
            <person name="Pires J.C."/>
            <person name="Luo M."/>
            <person name="Kudrna D."/>
            <person name="Wing R.A."/>
            <person name="Meyers B.C."/>
            <person name="Yi K."/>
            <person name="Kong H."/>
            <person name="Lavrijsen P."/>
            <person name="Sunseri F."/>
            <person name="Falavigna A."/>
            <person name="Ye Y."/>
            <person name="Leebens-Mack J.H."/>
            <person name="Chen G."/>
        </authorList>
    </citation>
    <scope>NUCLEOTIDE SEQUENCE [LARGE SCALE GENOMIC DNA]</scope>
    <source>
        <strain evidence="3">cv. DH0086</strain>
    </source>
</reference>
<sequence length="175" mass="18454">MGVRGPDCRPAAFRSQTAPDIITAAACRVPPQSRCRRSRRFGLPSSFSILYTPAAEPRRSRLPHQEVRTVFVAKCGPGSRTRHAGAATRRGPSSGSRGPSGPADWQGTKTRGGTGPAESDSPEEGRGRRRGRGGQRGGRRRRSRGGTSEAPAGGGPDARGEGLGKGGERRDDSRV</sequence>
<evidence type="ECO:0000313" key="2">
    <source>
        <dbReference type="EMBL" id="ONK56176.1"/>
    </source>
</evidence>
<evidence type="ECO:0000313" key="3">
    <source>
        <dbReference type="Proteomes" id="UP000243459"/>
    </source>
</evidence>
<dbReference type="AlphaFoldDB" id="A0A5P1E570"/>
<feature type="compositionally biased region" description="Low complexity" evidence="1">
    <location>
        <begin position="84"/>
        <end position="103"/>
    </location>
</feature>
<feature type="compositionally biased region" description="Basic and acidic residues" evidence="1">
    <location>
        <begin position="158"/>
        <end position="175"/>
    </location>
</feature>
<evidence type="ECO:0000256" key="1">
    <source>
        <dbReference type="SAM" id="MobiDB-lite"/>
    </source>
</evidence>
<gene>
    <name evidence="2" type="ORF">A4U43_C10F4920</name>
</gene>
<dbReference type="EMBL" id="CM007390">
    <property type="protein sequence ID" value="ONK56176.1"/>
    <property type="molecule type" value="Genomic_DNA"/>
</dbReference>
<protein>
    <submittedName>
        <fullName evidence="2">Uncharacterized protein</fullName>
    </submittedName>
</protein>